<evidence type="ECO:0000313" key="7">
    <source>
        <dbReference type="Proteomes" id="UP000030787"/>
    </source>
</evidence>
<dbReference type="Gene3D" id="2.40.30.170">
    <property type="match status" value="1"/>
</dbReference>
<comment type="subcellular location">
    <subcellularLocation>
        <location evidence="1">Membrane</location>
        <topology evidence="1">Single-pass membrane protein</topology>
    </subcellularLocation>
</comment>
<dbReference type="PANTHER" id="PTHR30386:SF26">
    <property type="entry name" value="TRANSPORT PROTEIN COMB"/>
    <property type="match status" value="1"/>
</dbReference>
<keyword evidence="2" id="KW-0812">Transmembrane</keyword>
<dbReference type="PANTHER" id="PTHR30386">
    <property type="entry name" value="MEMBRANE FUSION SUBUNIT OF EMRAB-TOLC MULTIDRUG EFFLUX PUMP"/>
    <property type="match status" value="1"/>
</dbReference>
<feature type="domain" description="AprE-like beta-barrel" evidence="5">
    <location>
        <begin position="14"/>
        <end position="99"/>
    </location>
</feature>
<dbReference type="GO" id="GO:0016020">
    <property type="term" value="C:membrane"/>
    <property type="evidence" value="ECO:0007669"/>
    <property type="project" value="UniProtKB-SubCell"/>
</dbReference>
<organism evidence="6 7">
    <name type="scientific">Candidatus Methanoplasma termitum</name>
    <dbReference type="NCBI Taxonomy" id="1577791"/>
    <lineage>
        <taxon>Archaea</taxon>
        <taxon>Methanobacteriati</taxon>
        <taxon>Thermoplasmatota</taxon>
        <taxon>Thermoplasmata</taxon>
        <taxon>Methanomassiliicoccales</taxon>
        <taxon>Methanomassiliicoccaceae</taxon>
        <taxon>Candidatus Methanoplasma</taxon>
    </lineage>
</organism>
<evidence type="ECO:0000256" key="3">
    <source>
        <dbReference type="ARBA" id="ARBA00022989"/>
    </source>
</evidence>
<protein>
    <recommendedName>
        <fullName evidence="5">AprE-like beta-barrel domain-containing protein</fullName>
    </recommendedName>
</protein>
<keyword evidence="3" id="KW-1133">Transmembrane helix</keyword>
<accession>A0A0A7LCS3</accession>
<dbReference type="EMBL" id="CP010070">
    <property type="protein sequence ID" value="AIZ56803.1"/>
    <property type="molecule type" value="Genomic_DNA"/>
</dbReference>
<reference evidence="6 7" key="1">
    <citation type="journal article" date="2014" name="Appl. Environ. Microbiol.">
        <title>Comparative Genome Analysis of 'Candidatus Methanoplasma termitum' Indicates a New Mode of Energy Metabolism in the Seventh Order of Methanogens.</title>
        <authorList>
            <person name="Lang K."/>
            <person name="Schuldes J."/>
            <person name="Klingl A."/>
            <person name="Poehlein A."/>
            <person name="Daniel R."/>
            <person name="Brune A."/>
        </authorList>
    </citation>
    <scope>NUCLEOTIDE SEQUENCE [LARGE SCALE GENOMIC DNA]</scope>
    <source>
        <strain evidence="7">Mpt1</strain>
    </source>
</reference>
<dbReference type="KEGG" id="mear:Mpt1_c09280"/>
<evidence type="ECO:0000259" key="5">
    <source>
        <dbReference type="Pfam" id="PF26002"/>
    </source>
</evidence>
<dbReference type="AlphaFoldDB" id="A0A0A7LCS3"/>
<sequence length="119" mass="13155">MIGSVSNPIADRYVDLYITAAQRALIDVGQECNFTIDGLAQTEYGSINGTVESISSDAITQEGGAYFRVKVSFDADYIQDSKGGKVNLSNGMTVRAWVTYEKVTYLKYWMEQLGLGKYL</sequence>
<evidence type="ECO:0000313" key="6">
    <source>
        <dbReference type="EMBL" id="AIZ56803.1"/>
    </source>
</evidence>
<dbReference type="InterPro" id="IPR058982">
    <property type="entry name" value="Beta-barrel_AprE"/>
</dbReference>
<gene>
    <name evidence="6" type="ORF">Mpt1_c09280</name>
</gene>
<evidence type="ECO:0000256" key="4">
    <source>
        <dbReference type="ARBA" id="ARBA00023136"/>
    </source>
</evidence>
<evidence type="ECO:0000256" key="2">
    <source>
        <dbReference type="ARBA" id="ARBA00022692"/>
    </source>
</evidence>
<evidence type="ECO:0000256" key="1">
    <source>
        <dbReference type="ARBA" id="ARBA00004167"/>
    </source>
</evidence>
<keyword evidence="4" id="KW-0472">Membrane</keyword>
<proteinExistence type="predicted"/>
<dbReference type="STRING" id="1577791.Mpt1_c09280"/>
<dbReference type="HOGENOM" id="CLU_2055952_0_0_2"/>
<dbReference type="Pfam" id="PF26002">
    <property type="entry name" value="Beta-barrel_AprE"/>
    <property type="match status" value="1"/>
</dbReference>
<name>A0A0A7LCS3_9ARCH</name>
<dbReference type="Proteomes" id="UP000030787">
    <property type="component" value="Chromosome"/>
</dbReference>
<dbReference type="InterPro" id="IPR050739">
    <property type="entry name" value="MFP"/>
</dbReference>
<keyword evidence="7" id="KW-1185">Reference proteome</keyword>